<dbReference type="InterPro" id="IPR011050">
    <property type="entry name" value="Pectin_lyase_fold/virulence"/>
</dbReference>
<accession>A0A9D4VEF8</accession>
<dbReference type="AlphaFoldDB" id="A0A9D4VEF8"/>
<comment type="pathway">
    <text evidence="3 12">Glycan metabolism; pectin degradation; 2-dehydro-3-deoxy-D-gluconate from pectin: step 1/5.</text>
</comment>
<evidence type="ECO:0000313" key="14">
    <source>
        <dbReference type="EMBL" id="KAI5083988.1"/>
    </source>
</evidence>
<evidence type="ECO:0000256" key="8">
    <source>
        <dbReference type="ARBA" id="ARBA00022801"/>
    </source>
</evidence>
<dbReference type="Proteomes" id="UP000886520">
    <property type="component" value="Chromosome 1"/>
</dbReference>
<evidence type="ECO:0000256" key="6">
    <source>
        <dbReference type="ARBA" id="ARBA00022525"/>
    </source>
</evidence>
<dbReference type="GO" id="GO:0005576">
    <property type="term" value="C:extracellular region"/>
    <property type="evidence" value="ECO:0007669"/>
    <property type="project" value="UniProtKB-SubCell"/>
</dbReference>
<dbReference type="InterPro" id="IPR012334">
    <property type="entry name" value="Pectin_lyas_fold"/>
</dbReference>
<dbReference type="EMBL" id="JABFUD020000001">
    <property type="protein sequence ID" value="KAI5083988.1"/>
    <property type="molecule type" value="Genomic_DNA"/>
</dbReference>
<feature type="chain" id="PRO_5039747081" description="Pectinesterase" evidence="12">
    <location>
        <begin position="29"/>
        <end position="411"/>
    </location>
</feature>
<dbReference type="InterPro" id="IPR033131">
    <property type="entry name" value="Pectinesterase_Asp_AS"/>
</dbReference>
<evidence type="ECO:0000256" key="1">
    <source>
        <dbReference type="ARBA" id="ARBA00004196"/>
    </source>
</evidence>
<evidence type="ECO:0000256" key="7">
    <source>
        <dbReference type="ARBA" id="ARBA00022729"/>
    </source>
</evidence>
<keyword evidence="15" id="KW-1185">Reference proteome</keyword>
<evidence type="ECO:0000256" key="4">
    <source>
        <dbReference type="ARBA" id="ARBA00008891"/>
    </source>
</evidence>
<comment type="subcellular location">
    <subcellularLocation>
        <location evidence="1">Cell envelope</location>
    </subcellularLocation>
    <subcellularLocation>
        <location evidence="2">Secreted</location>
    </subcellularLocation>
</comment>
<dbReference type="GO" id="GO:0030599">
    <property type="term" value="F:pectinesterase activity"/>
    <property type="evidence" value="ECO:0007669"/>
    <property type="project" value="UniProtKB-UniRule"/>
</dbReference>
<name>A0A9D4VEF8_ADICA</name>
<comment type="catalytic activity">
    <reaction evidence="10 12">
        <text>[(1-&gt;4)-alpha-D-galacturonosyl methyl ester](n) + n H2O = [(1-&gt;4)-alpha-D-galacturonosyl](n) + n methanol + n H(+)</text>
        <dbReference type="Rhea" id="RHEA:22380"/>
        <dbReference type="Rhea" id="RHEA-COMP:14570"/>
        <dbReference type="Rhea" id="RHEA-COMP:14573"/>
        <dbReference type="ChEBI" id="CHEBI:15377"/>
        <dbReference type="ChEBI" id="CHEBI:15378"/>
        <dbReference type="ChEBI" id="CHEBI:17790"/>
        <dbReference type="ChEBI" id="CHEBI:140522"/>
        <dbReference type="ChEBI" id="CHEBI:140523"/>
        <dbReference type="EC" id="3.1.1.11"/>
    </reaction>
</comment>
<proteinExistence type="inferred from homology"/>
<keyword evidence="6" id="KW-0964">Secreted</keyword>
<evidence type="ECO:0000313" key="15">
    <source>
        <dbReference type="Proteomes" id="UP000886520"/>
    </source>
</evidence>
<dbReference type="GO" id="GO:0045490">
    <property type="term" value="P:pectin catabolic process"/>
    <property type="evidence" value="ECO:0007669"/>
    <property type="project" value="UniProtKB-UniRule"/>
</dbReference>
<reference evidence="14" key="1">
    <citation type="submission" date="2021-01" db="EMBL/GenBank/DDBJ databases">
        <title>Adiantum capillus-veneris genome.</title>
        <authorList>
            <person name="Fang Y."/>
            <person name="Liao Q."/>
        </authorList>
    </citation>
    <scope>NUCLEOTIDE SEQUENCE</scope>
    <source>
        <strain evidence="14">H3</strain>
        <tissue evidence="14">Leaf</tissue>
    </source>
</reference>
<evidence type="ECO:0000256" key="2">
    <source>
        <dbReference type="ARBA" id="ARBA00004613"/>
    </source>
</evidence>
<organism evidence="14 15">
    <name type="scientific">Adiantum capillus-veneris</name>
    <name type="common">Maidenhair fern</name>
    <dbReference type="NCBI Taxonomy" id="13818"/>
    <lineage>
        <taxon>Eukaryota</taxon>
        <taxon>Viridiplantae</taxon>
        <taxon>Streptophyta</taxon>
        <taxon>Embryophyta</taxon>
        <taxon>Tracheophyta</taxon>
        <taxon>Polypodiopsida</taxon>
        <taxon>Polypodiidae</taxon>
        <taxon>Polypodiales</taxon>
        <taxon>Pteridineae</taxon>
        <taxon>Pteridaceae</taxon>
        <taxon>Vittarioideae</taxon>
        <taxon>Adiantum</taxon>
    </lineage>
</organism>
<dbReference type="PANTHER" id="PTHR31321:SF57">
    <property type="entry name" value="PECTINESTERASE 53-RELATED"/>
    <property type="match status" value="1"/>
</dbReference>
<dbReference type="SUPFAM" id="SSF51126">
    <property type="entry name" value="Pectin lyase-like"/>
    <property type="match status" value="1"/>
</dbReference>
<dbReference type="PROSITE" id="PS00503">
    <property type="entry name" value="PECTINESTERASE_2"/>
    <property type="match status" value="1"/>
</dbReference>
<dbReference type="FunFam" id="2.160.20.10:FF:000008">
    <property type="entry name" value="Pectinesterase"/>
    <property type="match status" value="1"/>
</dbReference>
<evidence type="ECO:0000256" key="3">
    <source>
        <dbReference type="ARBA" id="ARBA00005184"/>
    </source>
</evidence>
<dbReference type="Pfam" id="PF01095">
    <property type="entry name" value="Pectinesterase"/>
    <property type="match status" value="1"/>
</dbReference>
<keyword evidence="8 12" id="KW-0378">Hydrolase</keyword>
<dbReference type="OrthoDB" id="2019149at2759"/>
<evidence type="ECO:0000256" key="12">
    <source>
        <dbReference type="RuleBase" id="RU000589"/>
    </source>
</evidence>
<comment type="caution">
    <text evidence="14">The sequence shown here is derived from an EMBL/GenBank/DDBJ whole genome shotgun (WGS) entry which is preliminary data.</text>
</comment>
<sequence length="411" mass="44862">MGSSTLLARFYSLTLLIVLGTVIKCTQSVHLYTSARSNRHIASNESGYVLAEAMASKQEVREYIEWVERVRARYERDYAGAEGGFRVPLSDGGSDDVDVQAKDKVYSTLKMRVEKVITVNKVAGLANFESVQAAIDSVPKNNVQRTIIQIAAGVYREKVKIPKTKGYITLVGAGMNATTITWNDTAKSSKTTFKSATFAVMAPGFVARNLAFENTAPAPPPGAVGAQAVAFQISGDRSALYSCAFLGAQDTLYDHKGRHFFKDCWIQGSIDFIFGDGLSLYDGCVLYAIDTPSGSLTAQKRKTASEDTGFSFLNCSITGRGVVFLGRAWGAYSRVVFLHSHIDTTIMPGGWNDWGIPSRQKTSFYGEYKCWGRGADAHNRVAWAHQLTDSQATPFMSTSFIDGQSWLASIS</sequence>
<evidence type="ECO:0000256" key="10">
    <source>
        <dbReference type="ARBA" id="ARBA00047928"/>
    </source>
</evidence>
<keyword evidence="7 12" id="KW-0732">Signal</keyword>
<evidence type="ECO:0000259" key="13">
    <source>
        <dbReference type="Pfam" id="PF01095"/>
    </source>
</evidence>
<dbReference type="PANTHER" id="PTHR31321">
    <property type="entry name" value="ACYL-COA THIOESTER HYDROLASE YBHC-RELATED"/>
    <property type="match status" value="1"/>
</dbReference>
<evidence type="ECO:0000256" key="9">
    <source>
        <dbReference type="ARBA" id="ARBA00023085"/>
    </source>
</evidence>
<feature type="signal peptide" evidence="12">
    <location>
        <begin position="1"/>
        <end position="28"/>
    </location>
</feature>
<dbReference type="InterPro" id="IPR000070">
    <property type="entry name" value="Pectinesterase_cat"/>
</dbReference>
<protein>
    <recommendedName>
        <fullName evidence="5 12">Pectinesterase</fullName>
        <ecNumber evidence="5 12">3.1.1.11</ecNumber>
    </recommendedName>
</protein>
<evidence type="ECO:0000256" key="5">
    <source>
        <dbReference type="ARBA" id="ARBA00013229"/>
    </source>
</evidence>
<dbReference type="EC" id="3.1.1.11" evidence="5 12"/>
<feature type="active site" evidence="11">
    <location>
        <position position="271"/>
    </location>
</feature>
<dbReference type="GO" id="GO:0042545">
    <property type="term" value="P:cell wall modification"/>
    <property type="evidence" value="ECO:0007669"/>
    <property type="project" value="UniProtKB-UniRule"/>
</dbReference>
<gene>
    <name evidence="14" type="ORF">GOP47_0000157</name>
</gene>
<comment type="similarity">
    <text evidence="4">Belongs to the pectinesterase family.</text>
</comment>
<dbReference type="Gene3D" id="2.160.20.10">
    <property type="entry name" value="Single-stranded right-handed beta-helix, Pectin lyase-like"/>
    <property type="match status" value="1"/>
</dbReference>
<evidence type="ECO:0000256" key="11">
    <source>
        <dbReference type="PROSITE-ProRule" id="PRU10040"/>
    </source>
</evidence>
<feature type="domain" description="Pectinesterase catalytic" evidence="13">
    <location>
        <begin position="123"/>
        <end position="403"/>
    </location>
</feature>
<keyword evidence="9 12" id="KW-0063">Aspartyl esterase</keyword>